<evidence type="ECO:0000259" key="3">
    <source>
        <dbReference type="PROSITE" id="PS50157"/>
    </source>
</evidence>
<keyword evidence="5" id="KW-1185">Reference proteome</keyword>
<protein>
    <recommendedName>
        <fullName evidence="3">C2H2-type domain-containing protein</fullName>
    </recommendedName>
</protein>
<evidence type="ECO:0000256" key="1">
    <source>
        <dbReference type="PROSITE-ProRule" id="PRU00042"/>
    </source>
</evidence>
<comment type="caution">
    <text evidence="4">The sequence shown here is derived from an EMBL/GenBank/DDBJ whole genome shotgun (WGS) entry which is preliminary data.</text>
</comment>
<evidence type="ECO:0000313" key="4">
    <source>
        <dbReference type="EMBL" id="PAV20213.1"/>
    </source>
</evidence>
<dbReference type="Gene3D" id="3.30.160.60">
    <property type="entry name" value="Classic Zinc Finger"/>
    <property type="match status" value="1"/>
</dbReference>
<dbReference type="EMBL" id="NBII01000004">
    <property type="protein sequence ID" value="PAV20213.1"/>
    <property type="molecule type" value="Genomic_DNA"/>
</dbReference>
<feature type="region of interest" description="Disordered" evidence="2">
    <location>
        <begin position="163"/>
        <end position="256"/>
    </location>
</feature>
<evidence type="ECO:0000313" key="5">
    <source>
        <dbReference type="Proteomes" id="UP000217199"/>
    </source>
</evidence>
<sequence>MSEFTQFDSELELIEMLKSRRHNFFIEALVSGKSDSRTIFKYHIKALKQACASGARVDQTPWLLYWIGRYSFMMLGVLQSTVSDFSVFSYPRSLLSSTICQEKHETDIEERYCLKQHLQDYDDDEWEELLAREVMLFWESDENEHDYLEPDDYENVSIDSEERKIDPEEEDSKIILQNDCPSNVEKDVLPVPPPTPESLSSTPSLIGGQGESEGPSSPERSVVTDSDYEDDKNTDRGVSGDTIRPSSLGKRKRKRGRISKAYYPRKQFYRAESTTSISTLSSITSTGSTVTNSTAAFLRSMAGSENPWKCPHCPWIQHTQRLPDFLRHQRSHFVSQSDWPCPNPKCGKGFARKDSLKRHLDNKATGCKRPPGYTVC</sequence>
<reference evidence="4 5" key="1">
    <citation type="journal article" date="2017" name="Mol. Ecol.">
        <title>Comparative and population genomic landscape of Phellinus noxius: A hypervariable fungus causing root rot in trees.</title>
        <authorList>
            <person name="Chung C.L."/>
            <person name="Lee T.J."/>
            <person name="Akiba M."/>
            <person name="Lee H.H."/>
            <person name="Kuo T.H."/>
            <person name="Liu D."/>
            <person name="Ke H.M."/>
            <person name="Yokoi T."/>
            <person name="Roa M.B."/>
            <person name="Lu M.J."/>
            <person name="Chang Y.Y."/>
            <person name="Ann P.J."/>
            <person name="Tsai J.N."/>
            <person name="Chen C.Y."/>
            <person name="Tzean S.S."/>
            <person name="Ota Y."/>
            <person name="Hattori T."/>
            <person name="Sahashi N."/>
            <person name="Liou R.F."/>
            <person name="Kikuchi T."/>
            <person name="Tsai I.J."/>
        </authorList>
    </citation>
    <scope>NUCLEOTIDE SEQUENCE [LARGE SCALE GENOMIC DNA]</scope>
    <source>
        <strain evidence="4 5">FFPRI411160</strain>
    </source>
</reference>
<keyword evidence="1" id="KW-0479">Metal-binding</keyword>
<name>A0A286UKU1_9AGAM</name>
<feature type="domain" description="C2H2-type" evidence="3">
    <location>
        <begin position="339"/>
        <end position="369"/>
    </location>
</feature>
<dbReference type="STRING" id="2282107.A0A286UKU1"/>
<accession>A0A286UKU1</accession>
<gene>
    <name evidence="4" type="ORF">PNOK_0514700</name>
</gene>
<keyword evidence="1" id="KW-0862">Zinc</keyword>
<dbReference type="OrthoDB" id="8922241at2759"/>
<dbReference type="PROSITE" id="PS50157">
    <property type="entry name" value="ZINC_FINGER_C2H2_2"/>
    <property type="match status" value="1"/>
</dbReference>
<proteinExistence type="predicted"/>
<feature type="compositionally biased region" description="Low complexity" evidence="2">
    <location>
        <begin position="212"/>
        <end position="221"/>
    </location>
</feature>
<dbReference type="AlphaFoldDB" id="A0A286UKU1"/>
<organism evidence="4 5">
    <name type="scientific">Pyrrhoderma noxium</name>
    <dbReference type="NCBI Taxonomy" id="2282107"/>
    <lineage>
        <taxon>Eukaryota</taxon>
        <taxon>Fungi</taxon>
        <taxon>Dikarya</taxon>
        <taxon>Basidiomycota</taxon>
        <taxon>Agaricomycotina</taxon>
        <taxon>Agaricomycetes</taxon>
        <taxon>Hymenochaetales</taxon>
        <taxon>Hymenochaetaceae</taxon>
        <taxon>Pyrrhoderma</taxon>
    </lineage>
</organism>
<dbReference type="InterPro" id="IPR013087">
    <property type="entry name" value="Znf_C2H2_type"/>
</dbReference>
<dbReference type="Proteomes" id="UP000217199">
    <property type="component" value="Unassembled WGS sequence"/>
</dbReference>
<dbReference type="InParanoid" id="A0A286UKU1"/>
<keyword evidence="1" id="KW-0863">Zinc-finger</keyword>
<evidence type="ECO:0000256" key="2">
    <source>
        <dbReference type="SAM" id="MobiDB-lite"/>
    </source>
</evidence>
<dbReference type="GO" id="GO:0008270">
    <property type="term" value="F:zinc ion binding"/>
    <property type="evidence" value="ECO:0007669"/>
    <property type="project" value="UniProtKB-KW"/>
</dbReference>